<dbReference type="OrthoDB" id="133743at2157"/>
<dbReference type="Proteomes" id="UP000730161">
    <property type="component" value="Unassembled WGS sequence"/>
</dbReference>
<dbReference type="EMBL" id="JWHL01000002">
    <property type="protein sequence ID" value="MBR1368240.1"/>
    <property type="molecule type" value="Genomic_DNA"/>
</dbReference>
<dbReference type="SUPFAM" id="SSF143100">
    <property type="entry name" value="TTHA1013/TTHA0281-like"/>
    <property type="match status" value="1"/>
</dbReference>
<dbReference type="RefSeq" id="WP_211529858.1">
    <property type="nucleotide sequence ID" value="NZ_JWHL01000002.1"/>
</dbReference>
<dbReference type="PANTHER" id="PTHR34504:SF2">
    <property type="entry name" value="UPF0150 PROTEIN SSL0259"/>
    <property type="match status" value="1"/>
</dbReference>
<protein>
    <recommendedName>
        <fullName evidence="3">HicB-like antitoxin of toxin-antitoxin system domain-containing protein</fullName>
    </recommendedName>
</protein>
<proteinExistence type="predicted"/>
<evidence type="ECO:0000313" key="1">
    <source>
        <dbReference type="EMBL" id="MBR1368240.1"/>
    </source>
</evidence>
<evidence type="ECO:0008006" key="3">
    <source>
        <dbReference type="Google" id="ProtNLM"/>
    </source>
</evidence>
<dbReference type="Gene3D" id="3.30.160.250">
    <property type="match status" value="1"/>
</dbReference>
<reference evidence="1" key="1">
    <citation type="submission" date="2014-12" db="EMBL/GenBank/DDBJ databases">
        <authorList>
            <person name="Huang H.-H."/>
            <person name="Chen S.-C."/>
            <person name="Lai M.-C."/>
        </authorList>
    </citation>
    <scope>NUCLEOTIDE SEQUENCE</scope>
    <source>
        <strain evidence="1">K1F9705b</strain>
    </source>
</reference>
<dbReference type="PANTHER" id="PTHR34504">
    <property type="entry name" value="ANTITOXIN HICB"/>
    <property type="match status" value="1"/>
</dbReference>
<dbReference type="InterPro" id="IPR051404">
    <property type="entry name" value="TA_system_antitoxin"/>
</dbReference>
<organism evidence="1 2">
    <name type="scientific">Methanocalculus chunghsingensis</name>
    <dbReference type="NCBI Taxonomy" id="156457"/>
    <lineage>
        <taxon>Archaea</taxon>
        <taxon>Methanobacteriati</taxon>
        <taxon>Methanobacteriota</taxon>
        <taxon>Stenosarchaea group</taxon>
        <taxon>Methanomicrobia</taxon>
        <taxon>Methanomicrobiales</taxon>
        <taxon>Methanocalculaceae</taxon>
        <taxon>Methanocalculus</taxon>
    </lineage>
</organism>
<sequence length="78" mass="8338">MKYTVALAAAEEGGCTVRCLELPAAISEGDTKEEAREKIKEAIELVPEVTQEQARILGEGTTVDVVTPLLQAPLVTLE</sequence>
<keyword evidence="2" id="KW-1185">Reference proteome</keyword>
<dbReference type="InterPro" id="IPR035069">
    <property type="entry name" value="TTHA1013/TTHA0281-like"/>
</dbReference>
<comment type="caution">
    <text evidence="1">The sequence shown here is derived from an EMBL/GenBank/DDBJ whole genome shotgun (WGS) entry which is preliminary data.</text>
</comment>
<gene>
    <name evidence="1" type="ORF">RJ53_01515</name>
</gene>
<dbReference type="AlphaFoldDB" id="A0A8J7W8F6"/>
<accession>A0A8J7W8F6</accession>
<name>A0A8J7W8F6_9EURY</name>
<evidence type="ECO:0000313" key="2">
    <source>
        <dbReference type="Proteomes" id="UP000730161"/>
    </source>
</evidence>